<dbReference type="PANTHER" id="PTHR43316:SF9">
    <property type="entry name" value="ACID DEHALOGENASE, PUTATIVE (AFU_ORTHOLOGUE AFUA_6G14460)-RELATED"/>
    <property type="match status" value="1"/>
</dbReference>
<sequence length="241" mass="26242">MTFDTQVDATGKRVLTFDCYGTLIDWETGILDRVRPWLAAAGRADIPEDLVLTAFALHQARHQQTRPTLLYPEVLSRAWGDVQATFGLPDDADQRTTFAGSAGDWPPFPDTVAALRRLSDRFSLAILSNVDEASLARSLRLLEVPFVLTVTAERVASYKPGAPHFETAIAELAAKGFPKESILHVAQSRHHDVDPASRFGIPTVWVDRRHGKRGTGATIANTAVPVARVPSMAAFAEAVSS</sequence>
<dbReference type="Gene3D" id="3.40.50.1000">
    <property type="entry name" value="HAD superfamily/HAD-like"/>
    <property type="match status" value="1"/>
</dbReference>
<dbReference type="EMBL" id="RCZP01000048">
    <property type="protein sequence ID" value="TPG44903.1"/>
    <property type="molecule type" value="Genomic_DNA"/>
</dbReference>
<keyword evidence="3" id="KW-1185">Reference proteome</keyword>
<dbReference type="Pfam" id="PF00702">
    <property type="entry name" value="Hydrolase"/>
    <property type="match status" value="1"/>
</dbReference>
<dbReference type="PANTHER" id="PTHR43316">
    <property type="entry name" value="HYDROLASE, HALOACID DELAHOGENASE-RELATED"/>
    <property type="match status" value="1"/>
</dbReference>
<dbReference type="InterPro" id="IPR006439">
    <property type="entry name" value="HAD-SF_hydro_IA"/>
</dbReference>
<dbReference type="GO" id="GO:0016787">
    <property type="term" value="F:hydrolase activity"/>
    <property type="evidence" value="ECO:0007669"/>
    <property type="project" value="UniProtKB-KW"/>
</dbReference>
<keyword evidence="1" id="KW-0378">Hydrolase</keyword>
<evidence type="ECO:0000313" key="2">
    <source>
        <dbReference type="EMBL" id="TPG44903.1"/>
    </source>
</evidence>
<protein>
    <submittedName>
        <fullName evidence="2">Haloacid dehalogenase</fullName>
    </submittedName>
</protein>
<name>A0A502F4E0_9PROT</name>
<dbReference type="Gene3D" id="1.10.150.750">
    <property type="match status" value="1"/>
</dbReference>
<dbReference type="RefSeq" id="WP_140886749.1">
    <property type="nucleotide sequence ID" value="NZ_RCZP01000048.1"/>
</dbReference>
<dbReference type="InterPro" id="IPR051540">
    <property type="entry name" value="S-2-haloacid_dehalogenase"/>
</dbReference>
<accession>A0A502F4E0</accession>
<dbReference type="OrthoDB" id="9785638at2"/>
<reference evidence="2 3" key="1">
    <citation type="journal article" date="2019" name="Environ. Microbiol.">
        <title>Species interactions and distinct microbial communities in high Arctic permafrost affected cryosols are associated with the CH4 and CO2 gas fluxes.</title>
        <authorList>
            <person name="Altshuler I."/>
            <person name="Hamel J."/>
            <person name="Turney S."/>
            <person name="Magnuson E."/>
            <person name="Levesque R."/>
            <person name="Greer C."/>
            <person name="Whyte L.G."/>
        </authorList>
    </citation>
    <scope>NUCLEOTIDE SEQUENCE [LARGE SCALE GENOMIC DNA]</scope>
    <source>
        <strain evidence="2 3">S9.3B</strain>
    </source>
</reference>
<organism evidence="2 3">
    <name type="scientific">Muricoccus nepalensis</name>
    <dbReference type="NCBI Taxonomy" id="1854500"/>
    <lineage>
        <taxon>Bacteria</taxon>
        <taxon>Pseudomonadati</taxon>
        <taxon>Pseudomonadota</taxon>
        <taxon>Alphaproteobacteria</taxon>
        <taxon>Acetobacterales</taxon>
        <taxon>Roseomonadaceae</taxon>
        <taxon>Muricoccus</taxon>
    </lineage>
</organism>
<evidence type="ECO:0000256" key="1">
    <source>
        <dbReference type="ARBA" id="ARBA00022801"/>
    </source>
</evidence>
<dbReference type="SFLD" id="SFLDG01129">
    <property type="entry name" value="C1.5:_HAD__Beta-PGM__Phosphata"/>
    <property type="match status" value="1"/>
</dbReference>
<proteinExistence type="predicted"/>
<dbReference type="InterPro" id="IPR036412">
    <property type="entry name" value="HAD-like_sf"/>
</dbReference>
<dbReference type="Proteomes" id="UP000317078">
    <property type="component" value="Unassembled WGS sequence"/>
</dbReference>
<dbReference type="InterPro" id="IPR023214">
    <property type="entry name" value="HAD_sf"/>
</dbReference>
<evidence type="ECO:0000313" key="3">
    <source>
        <dbReference type="Proteomes" id="UP000317078"/>
    </source>
</evidence>
<gene>
    <name evidence="2" type="ORF">EAH89_26550</name>
</gene>
<dbReference type="SFLD" id="SFLDS00003">
    <property type="entry name" value="Haloacid_Dehalogenase"/>
    <property type="match status" value="1"/>
</dbReference>
<dbReference type="SUPFAM" id="SSF56784">
    <property type="entry name" value="HAD-like"/>
    <property type="match status" value="1"/>
</dbReference>
<dbReference type="NCBIfam" id="TIGR01493">
    <property type="entry name" value="HAD-SF-IA-v2"/>
    <property type="match status" value="1"/>
</dbReference>
<dbReference type="AlphaFoldDB" id="A0A502F4E0"/>
<comment type="caution">
    <text evidence="2">The sequence shown here is derived from an EMBL/GenBank/DDBJ whole genome shotgun (WGS) entry which is preliminary data.</text>
</comment>